<dbReference type="SMART" id="SM00448">
    <property type="entry name" value="REC"/>
    <property type="match status" value="1"/>
</dbReference>
<dbReference type="Gene3D" id="3.40.50.2300">
    <property type="match status" value="1"/>
</dbReference>
<dbReference type="InterPro" id="IPR011006">
    <property type="entry name" value="CheY-like_superfamily"/>
</dbReference>
<keyword evidence="5" id="KW-0547">Nucleotide-binding</keyword>
<evidence type="ECO:0000256" key="1">
    <source>
        <dbReference type="ARBA" id="ARBA00000085"/>
    </source>
</evidence>
<feature type="domain" description="PAS" evidence="12">
    <location>
        <begin position="293"/>
        <end position="348"/>
    </location>
</feature>
<dbReference type="Gene3D" id="3.30.450.20">
    <property type="entry name" value="PAS domain"/>
    <property type="match status" value="2"/>
</dbReference>
<organism evidence="13 14">
    <name type="scientific">Desulfuromusa kysingii</name>
    <dbReference type="NCBI Taxonomy" id="37625"/>
    <lineage>
        <taxon>Bacteria</taxon>
        <taxon>Pseudomonadati</taxon>
        <taxon>Thermodesulfobacteriota</taxon>
        <taxon>Desulfuromonadia</taxon>
        <taxon>Desulfuromonadales</taxon>
        <taxon>Geopsychrobacteraceae</taxon>
        <taxon>Desulfuromusa</taxon>
    </lineage>
</organism>
<dbReference type="SUPFAM" id="SSF55785">
    <property type="entry name" value="PYP-like sensor domain (PAS domain)"/>
    <property type="match status" value="2"/>
</dbReference>
<feature type="modified residue" description="4-aspartylphosphate" evidence="9">
    <location>
        <position position="731"/>
    </location>
</feature>
<dbReference type="PANTHER" id="PTHR43065:SF46">
    <property type="entry name" value="C4-DICARBOXYLATE TRANSPORT SENSOR PROTEIN DCTB"/>
    <property type="match status" value="1"/>
</dbReference>
<dbReference type="PRINTS" id="PR00344">
    <property type="entry name" value="BCTRLSENSOR"/>
</dbReference>
<dbReference type="SMART" id="SM00091">
    <property type="entry name" value="PAS"/>
    <property type="match status" value="2"/>
</dbReference>
<dbReference type="CDD" id="cd00082">
    <property type="entry name" value="HisKA"/>
    <property type="match status" value="1"/>
</dbReference>
<dbReference type="InterPro" id="IPR003018">
    <property type="entry name" value="GAF"/>
</dbReference>
<dbReference type="SUPFAM" id="SSF47384">
    <property type="entry name" value="Homodimeric domain of signal transducing histidine kinase"/>
    <property type="match status" value="1"/>
</dbReference>
<dbReference type="AlphaFoldDB" id="A0A1H4BPC1"/>
<evidence type="ECO:0000313" key="13">
    <source>
        <dbReference type="EMBL" id="SEA49995.1"/>
    </source>
</evidence>
<name>A0A1H4BPC1_9BACT</name>
<accession>A0A1H4BPC1</accession>
<dbReference type="GO" id="GO:0005524">
    <property type="term" value="F:ATP binding"/>
    <property type="evidence" value="ECO:0007669"/>
    <property type="project" value="UniProtKB-KW"/>
</dbReference>
<dbReference type="Gene3D" id="3.30.450.40">
    <property type="match status" value="1"/>
</dbReference>
<dbReference type="InterPro" id="IPR035965">
    <property type="entry name" value="PAS-like_dom_sf"/>
</dbReference>
<dbReference type="Gene3D" id="3.30.565.10">
    <property type="entry name" value="Histidine kinase-like ATPase, C-terminal domain"/>
    <property type="match status" value="1"/>
</dbReference>
<dbReference type="GO" id="GO:0000155">
    <property type="term" value="F:phosphorelay sensor kinase activity"/>
    <property type="evidence" value="ECO:0007669"/>
    <property type="project" value="InterPro"/>
</dbReference>
<dbReference type="Pfam" id="PF00512">
    <property type="entry name" value="HisKA"/>
    <property type="match status" value="1"/>
</dbReference>
<evidence type="ECO:0000256" key="2">
    <source>
        <dbReference type="ARBA" id="ARBA00012438"/>
    </source>
</evidence>
<dbReference type="Gene3D" id="1.10.287.130">
    <property type="match status" value="1"/>
</dbReference>
<dbReference type="Proteomes" id="UP000199409">
    <property type="component" value="Unassembled WGS sequence"/>
</dbReference>
<reference evidence="13 14" key="1">
    <citation type="submission" date="2016-10" db="EMBL/GenBank/DDBJ databases">
        <authorList>
            <person name="de Groot N.N."/>
        </authorList>
    </citation>
    <scope>NUCLEOTIDE SEQUENCE [LARGE SCALE GENOMIC DNA]</scope>
    <source>
        <strain evidence="13 14">DSM 7343</strain>
    </source>
</reference>
<dbReference type="Pfam" id="PF13426">
    <property type="entry name" value="PAS_9"/>
    <property type="match status" value="2"/>
</dbReference>
<evidence type="ECO:0000256" key="9">
    <source>
        <dbReference type="PROSITE-ProRule" id="PRU00169"/>
    </source>
</evidence>
<dbReference type="PROSITE" id="PS50112">
    <property type="entry name" value="PAS"/>
    <property type="match status" value="1"/>
</dbReference>
<dbReference type="InterPro" id="IPR001789">
    <property type="entry name" value="Sig_transdc_resp-reg_receiver"/>
</dbReference>
<dbReference type="InterPro" id="IPR003661">
    <property type="entry name" value="HisK_dim/P_dom"/>
</dbReference>
<gene>
    <name evidence="13" type="ORF">SAMN05660420_02309</name>
</gene>
<keyword evidence="14" id="KW-1185">Reference proteome</keyword>
<keyword evidence="8" id="KW-0902">Two-component regulatory system</keyword>
<dbReference type="SMART" id="SM00387">
    <property type="entry name" value="HATPase_c"/>
    <property type="match status" value="1"/>
</dbReference>
<dbReference type="PANTHER" id="PTHR43065">
    <property type="entry name" value="SENSOR HISTIDINE KINASE"/>
    <property type="match status" value="1"/>
</dbReference>
<dbReference type="InterPro" id="IPR029016">
    <property type="entry name" value="GAF-like_dom_sf"/>
</dbReference>
<keyword evidence="3 9" id="KW-0597">Phosphoprotein</keyword>
<keyword evidence="4" id="KW-0808">Transferase</keyword>
<dbReference type="Pfam" id="PF02518">
    <property type="entry name" value="HATPase_c"/>
    <property type="match status" value="1"/>
</dbReference>
<evidence type="ECO:0000259" key="11">
    <source>
        <dbReference type="PROSITE" id="PS50110"/>
    </source>
</evidence>
<dbReference type="SUPFAM" id="SSF55874">
    <property type="entry name" value="ATPase domain of HSP90 chaperone/DNA topoisomerase II/histidine kinase"/>
    <property type="match status" value="1"/>
</dbReference>
<keyword evidence="7" id="KW-0067">ATP-binding</keyword>
<keyword evidence="6" id="KW-0418">Kinase</keyword>
<dbReference type="Pfam" id="PF01590">
    <property type="entry name" value="GAF"/>
    <property type="match status" value="1"/>
</dbReference>
<dbReference type="SUPFAM" id="SSF52172">
    <property type="entry name" value="CheY-like"/>
    <property type="match status" value="1"/>
</dbReference>
<dbReference type="SMART" id="SM00065">
    <property type="entry name" value="GAF"/>
    <property type="match status" value="1"/>
</dbReference>
<protein>
    <recommendedName>
        <fullName evidence="2">histidine kinase</fullName>
        <ecNumber evidence="2">2.7.13.3</ecNumber>
    </recommendedName>
</protein>
<dbReference type="InterPro" id="IPR004358">
    <property type="entry name" value="Sig_transdc_His_kin-like_C"/>
</dbReference>
<dbReference type="NCBIfam" id="TIGR00229">
    <property type="entry name" value="sensory_box"/>
    <property type="match status" value="2"/>
</dbReference>
<dbReference type="InterPro" id="IPR036890">
    <property type="entry name" value="HATPase_C_sf"/>
</dbReference>
<dbReference type="EMBL" id="FNQN01000006">
    <property type="protein sequence ID" value="SEA49995.1"/>
    <property type="molecule type" value="Genomic_DNA"/>
</dbReference>
<evidence type="ECO:0000256" key="4">
    <source>
        <dbReference type="ARBA" id="ARBA00022679"/>
    </source>
</evidence>
<evidence type="ECO:0000259" key="10">
    <source>
        <dbReference type="PROSITE" id="PS50109"/>
    </source>
</evidence>
<sequence length="798" mass="89021">MIDITKLDQGGEYFLRLFNGIADAVFISECRADGLPGRYIEVNDVACALLDMGRDELLELSPDDIDRVAMEEKGAFKTIIQTIQETGKTLFKTHLLRPDGIWVPVEIGIQLFELGGQNVFFSVARDITLREDYEASIQALVRSTVGLTGQECLDEIVRNLCSWLNVDGACISLLQDDQLEIKASYCAGQQKQAYSLPVNFLPFREILNGKFCFYPENANSLFVNNDDEILQHVSGFIGCPMLGHDRQVLGMVCAHSLTPLQHVPHVEELLSIIASRAAAECERMRFVREISHSEEMLRTLFSSTAEAIVGINLEGIIEFCNPSAVKILGYDDEQDLIGNSFWQLIHSDFFDEQTPSTDVCPFISSITMGEKISSEDGFFTHRDGRLIPVEYWGHPMALDHQLVGGVITFIDISRRKTLEKQLQHSQRMEAIGTLTGGIAHDFNNILTVISGYVGLLESQITDNPKLLAKIQKIGEAAERGSKLTHGLLAYSRKKSEPSTPVDLNALILNIQDFIARVIGERIDKILFLSKHPLVALADYSQIEQVLVNLATNARDAMRDGGELKITTEQTQIDRSFCQMYGYGEPGTYALIRVEDNGDGIPREIQQKIFDPFFTTKDTGKGTGLGLAMVWGIVKQHKGYVLVDSLLGKGSEFKIYLPLTLQPVAPSPVNCHAQLPGGDETIMLVEDDPLVRDSTQSILTTVGYQVIVNDCAEAALQVLEKQREKISLILSDVVMPGIKGPEFYQEIRKKTQIPVIFMSGYTFDSLHEQGLFWDEVLLLNKPIQPIELLTRIREKLDMV</sequence>
<dbReference type="InterPro" id="IPR003594">
    <property type="entry name" value="HATPase_dom"/>
</dbReference>
<dbReference type="InterPro" id="IPR036097">
    <property type="entry name" value="HisK_dim/P_sf"/>
</dbReference>
<dbReference type="PROSITE" id="PS50109">
    <property type="entry name" value="HIS_KIN"/>
    <property type="match status" value="1"/>
</dbReference>
<evidence type="ECO:0000313" key="14">
    <source>
        <dbReference type="Proteomes" id="UP000199409"/>
    </source>
</evidence>
<evidence type="ECO:0000256" key="3">
    <source>
        <dbReference type="ARBA" id="ARBA00022553"/>
    </source>
</evidence>
<evidence type="ECO:0000256" key="6">
    <source>
        <dbReference type="ARBA" id="ARBA00022777"/>
    </source>
</evidence>
<evidence type="ECO:0000256" key="5">
    <source>
        <dbReference type="ARBA" id="ARBA00022741"/>
    </source>
</evidence>
<dbReference type="EC" id="2.7.13.3" evidence="2"/>
<dbReference type="Pfam" id="PF00072">
    <property type="entry name" value="Response_reg"/>
    <property type="match status" value="1"/>
</dbReference>
<dbReference type="SMART" id="SM00388">
    <property type="entry name" value="HisKA"/>
    <property type="match status" value="1"/>
</dbReference>
<dbReference type="CDD" id="cd00130">
    <property type="entry name" value="PAS"/>
    <property type="match status" value="2"/>
</dbReference>
<dbReference type="SUPFAM" id="SSF55781">
    <property type="entry name" value="GAF domain-like"/>
    <property type="match status" value="1"/>
</dbReference>
<evidence type="ECO:0000256" key="8">
    <source>
        <dbReference type="ARBA" id="ARBA00023012"/>
    </source>
</evidence>
<dbReference type="InterPro" id="IPR000014">
    <property type="entry name" value="PAS"/>
</dbReference>
<feature type="domain" description="Response regulatory" evidence="11">
    <location>
        <begin position="680"/>
        <end position="795"/>
    </location>
</feature>
<dbReference type="RefSeq" id="WP_175498368.1">
    <property type="nucleotide sequence ID" value="NZ_FNQN01000006.1"/>
</dbReference>
<dbReference type="PROSITE" id="PS50110">
    <property type="entry name" value="RESPONSE_REGULATORY"/>
    <property type="match status" value="1"/>
</dbReference>
<comment type="catalytic activity">
    <reaction evidence="1">
        <text>ATP + protein L-histidine = ADP + protein N-phospho-L-histidine.</text>
        <dbReference type="EC" id="2.7.13.3"/>
    </reaction>
</comment>
<evidence type="ECO:0000256" key="7">
    <source>
        <dbReference type="ARBA" id="ARBA00022840"/>
    </source>
</evidence>
<dbReference type="InterPro" id="IPR005467">
    <property type="entry name" value="His_kinase_dom"/>
</dbReference>
<evidence type="ECO:0000259" key="12">
    <source>
        <dbReference type="PROSITE" id="PS50112"/>
    </source>
</evidence>
<proteinExistence type="predicted"/>
<dbReference type="STRING" id="37625.SAMN05660420_02309"/>
<feature type="domain" description="Histidine kinase" evidence="10">
    <location>
        <begin position="437"/>
        <end position="660"/>
    </location>
</feature>